<proteinExistence type="predicted"/>
<name>A0A7M1RZ76_9CAUD</name>
<dbReference type="GeneID" id="65130343"/>
<organism evidence="1 2">
    <name type="scientific">uncultured phage cr128_1</name>
    <dbReference type="NCBI Taxonomy" id="2772076"/>
    <lineage>
        <taxon>Viruses</taxon>
        <taxon>Duplodnaviria</taxon>
        <taxon>Heunggongvirae</taxon>
        <taxon>Uroviricota</taxon>
        <taxon>Caudoviricetes</taxon>
        <taxon>Crassvirales</taxon>
        <taxon>Steigviridae</taxon>
        <taxon>Asinivirinae</taxon>
        <taxon>Mahlunavirus</taxon>
        <taxon>Mahlunavirus rarus</taxon>
    </lineage>
</organism>
<protein>
    <submittedName>
        <fullName evidence="1">Uncharacterized protein</fullName>
    </submittedName>
</protein>
<keyword evidence="2" id="KW-1185">Reference proteome</keyword>
<sequence length="109" mass="12507">MNVRHDDDFKISVNFVGEDGTPLNNSEVKFNFVYQDCEGNKYEVSFDGTTRLNNVVKDDRVVIIFNANTFQRGQLSVTRRYQVDDSDFNDGVWNYSSPQGSELIDVIII</sequence>
<evidence type="ECO:0000313" key="2">
    <source>
        <dbReference type="Proteomes" id="UP000594055"/>
    </source>
</evidence>
<dbReference type="EMBL" id="MT774392">
    <property type="protein sequence ID" value="QOR59733.1"/>
    <property type="molecule type" value="Genomic_DNA"/>
</dbReference>
<dbReference type="RefSeq" id="YP_010111891.1">
    <property type="nucleotide sequence ID" value="NC_055885.1"/>
</dbReference>
<accession>A0A7M1RZ76</accession>
<evidence type="ECO:0000313" key="1">
    <source>
        <dbReference type="EMBL" id="QOR59733.1"/>
    </source>
</evidence>
<dbReference type="Proteomes" id="UP000594055">
    <property type="component" value="Segment"/>
</dbReference>
<reference evidence="1 2" key="1">
    <citation type="submission" date="2020-07" db="EMBL/GenBank/DDBJ databases">
        <title>Taxonomic proposal: Crassvirales, a new order of highly abundant and diverse bacterial viruses.</title>
        <authorList>
            <person name="Shkoporov A.N."/>
            <person name="Stockdale S.R."/>
            <person name="Guerin E."/>
            <person name="Ross R.P."/>
            <person name="Hill C."/>
        </authorList>
    </citation>
    <scope>NUCLEOTIDE SEQUENCE [LARGE SCALE GENOMIC DNA]</scope>
</reference>
<dbReference type="KEGG" id="vg:65130343"/>